<feature type="compositionally biased region" description="Polar residues" evidence="1">
    <location>
        <begin position="42"/>
        <end position="60"/>
    </location>
</feature>
<accession>A0A9P3CIG0</accession>
<dbReference type="OrthoDB" id="2563155at2759"/>
<proteinExistence type="predicted"/>
<organism evidence="2 3">
    <name type="scientific">Cercospora kikuchii</name>
    <dbReference type="NCBI Taxonomy" id="84275"/>
    <lineage>
        <taxon>Eukaryota</taxon>
        <taxon>Fungi</taxon>
        <taxon>Dikarya</taxon>
        <taxon>Ascomycota</taxon>
        <taxon>Pezizomycotina</taxon>
        <taxon>Dothideomycetes</taxon>
        <taxon>Dothideomycetidae</taxon>
        <taxon>Mycosphaerellales</taxon>
        <taxon>Mycosphaerellaceae</taxon>
        <taxon>Cercospora</taxon>
    </lineage>
</organism>
<feature type="compositionally biased region" description="Low complexity" evidence="1">
    <location>
        <begin position="115"/>
        <end position="127"/>
    </location>
</feature>
<protein>
    <submittedName>
        <fullName evidence="2">Uncharacterized protein</fullName>
    </submittedName>
</protein>
<dbReference type="RefSeq" id="XP_044653620.1">
    <property type="nucleotide sequence ID" value="XM_044797685.1"/>
</dbReference>
<evidence type="ECO:0000313" key="3">
    <source>
        <dbReference type="Proteomes" id="UP000825890"/>
    </source>
</evidence>
<gene>
    <name evidence="2" type="ORF">CKM354_000252400</name>
</gene>
<dbReference type="GeneID" id="68288099"/>
<feature type="region of interest" description="Disordered" evidence="1">
    <location>
        <begin position="266"/>
        <end position="309"/>
    </location>
</feature>
<keyword evidence="3" id="KW-1185">Reference proteome</keyword>
<dbReference type="Proteomes" id="UP000825890">
    <property type="component" value="Unassembled WGS sequence"/>
</dbReference>
<dbReference type="EMBL" id="BOLY01000002">
    <property type="protein sequence ID" value="GIZ39133.1"/>
    <property type="molecule type" value="Genomic_DNA"/>
</dbReference>
<comment type="caution">
    <text evidence="2">The sequence shown here is derived from an EMBL/GenBank/DDBJ whole genome shotgun (WGS) entry which is preliminary data.</text>
</comment>
<evidence type="ECO:0000256" key="1">
    <source>
        <dbReference type="SAM" id="MobiDB-lite"/>
    </source>
</evidence>
<sequence>MNGKYVPPGRRQSANKDSHKSDANRDLYSARDIKNYVHPAPSNGSETPHRASNVSGSLQDSAATPGKLAWVCLFNDSSGPANPRWNSDKIIFCKRSLRLLPGYVESKKLSDTEATETANTAESVSTADTVQTAENTDTAKRTGPAEPAPTAEMPETTETAKPVATLREAETHQFQPDHVPIAIFKQIPRTGKSDRVFSFIGYHTISHLEFLEPRSDALVRMLDQKWSYIDKFGEIQQKERTMESWNEALCKKWAVVKFQELDEEKFPPPRIERLPDPEPQRAHKKSVNEMLAELRMSGEAKKEAEEEGT</sequence>
<evidence type="ECO:0000313" key="2">
    <source>
        <dbReference type="EMBL" id="GIZ39133.1"/>
    </source>
</evidence>
<feature type="compositionally biased region" description="Basic and acidic residues" evidence="1">
    <location>
        <begin position="14"/>
        <end position="35"/>
    </location>
</feature>
<reference evidence="2 3" key="1">
    <citation type="submission" date="2021-01" db="EMBL/GenBank/DDBJ databases">
        <title>Cercospora kikuchii MAFF 305040 whole genome shotgun sequence.</title>
        <authorList>
            <person name="Kashiwa T."/>
            <person name="Suzuki T."/>
        </authorList>
    </citation>
    <scope>NUCLEOTIDE SEQUENCE [LARGE SCALE GENOMIC DNA]</scope>
    <source>
        <strain evidence="2 3">MAFF 305040</strain>
    </source>
</reference>
<name>A0A9P3CIG0_9PEZI</name>
<feature type="region of interest" description="Disordered" evidence="1">
    <location>
        <begin position="1"/>
        <end position="60"/>
    </location>
</feature>
<feature type="region of interest" description="Disordered" evidence="1">
    <location>
        <begin position="109"/>
        <end position="160"/>
    </location>
</feature>
<feature type="compositionally biased region" description="Basic and acidic residues" evidence="1">
    <location>
        <begin position="266"/>
        <end position="281"/>
    </location>
</feature>
<feature type="compositionally biased region" description="Low complexity" evidence="1">
    <location>
        <begin position="144"/>
        <end position="160"/>
    </location>
</feature>
<dbReference type="AlphaFoldDB" id="A0A9P3CIG0"/>
<feature type="compositionally biased region" description="Basic and acidic residues" evidence="1">
    <location>
        <begin position="296"/>
        <end position="309"/>
    </location>
</feature>